<dbReference type="SUPFAM" id="SSF141259">
    <property type="entry name" value="CarD-like"/>
    <property type="match status" value="1"/>
</dbReference>
<keyword evidence="3" id="KW-1185">Reference proteome</keyword>
<protein>
    <submittedName>
        <fullName evidence="2">CarD family transcriptional regulator</fullName>
    </submittedName>
</protein>
<dbReference type="EMBL" id="JACSPU010000005">
    <property type="protein sequence ID" value="MBD8016257.1"/>
    <property type="molecule type" value="Genomic_DNA"/>
</dbReference>
<dbReference type="Gene3D" id="2.40.10.170">
    <property type="match status" value="1"/>
</dbReference>
<gene>
    <name evidence="2" type="ORF">H9630_15620</name>
</gene>
<accession>A0ABR8WH29</accession>
<dbReference type="InterPro" id="IPR048792">
    <property type="entry name" value="CarD_C"/>
</dbReference>
<evidence type="ECO:0000259" key="1">
    <source>
        <dbReference type="SMART" id="SM01058"/>
    </source>
</evidence>
<dbReference type="RefSeq" id="WP_191716423.1">
    <property type="nucleotide sequence ID" value="NZ_JACSPU010000005.1"/>
</dbReference>
<dbReference type="PANTHER" id="PTHR38447">
    <property type="entry name" value="TRANSCRIPTION FACTOR YDEB-RELATED"/>
    <property type="match status" value="1"/>
</dbReference>
<dbReference type="InterPro" id="IPR036101">
    <property type="entry name" value="CarD-like/TRCF_RID_sf"/>
</dbReference>
<dbReference type="SMART" id="SM01058">
    <property type="entry name" value="CarD_TRCF"/>
    <property type="match status" value="1"/>
</dbReference>
<evidence type="ECO:0000313" key="3">
    <source>
        <dbReference type="Proteomes" id="UP000658980"/>
    </source>
</evidence>
<dbReference type="Proteomes" id="UP000658980">
    <property type="component" value="Unassembled WGS sequence"/>
</dbReference>
<evidence type="ECO:0000313" key="2">
    <source>
        <dbReference type="EMBL" id="MBD8016257.1"/>
    </source>
</evidence>
<dbReference type="InterPro" id="IPR042215">
    <property type="entry name" value="CarD-like_C"/>
</dbReference>
<dbReference type="Pfam" id="PF21095">
    <property type="entry name" value="CarD_C"/>
    <property type="match status" value="1"/>
</dbReference>
<dbReference type="PANTHER" id="PTHR38447:SF1">
    <property type="entry name" value="RNA POLYMERASE-BINDING TRANSCRIPTION FACTOR CARD"/>
    <property type="match status" value="1"/>
</dbReference>
<organism evidence="2 3">
    <name type="scientific">Planococcus wigleyi</name>
    <dbReference type="NCBI Taxonomy" id="2762216"/>
    <lineage>
        <taxon>Bacteria</taxon>
        <taxon>Bacillati</taxon>
        <taxon>Bacillota</taxon>
        <taxon>Bacilli</taxon>
        <taxon>Bacillales</taxon>
        <taxon>Caryophanaceae</taxon>
        <taxon>Planococcus</taxon>
    </lineage>
</organism>
<proteinExistence type="predicted"/>
<comment type="caution">
    <text evidence="2">The sequence shown here is derived from an EMBL/GenBank/DDBJ whole genome shotgun (WGS) entry which is preliminary data.</text>
</comment>
<dbReference type="Pfam" id="PF02559">
    <property type="entry name" value="CarD_TRCF_RID"/>
    <property type="match status" value="1"/>
</dbReference>
<reference evidence="2 3" key="1">
    <citation type="submission" date="2020-08" db="EMBL/GenBank/DDBJ databases">
        <title>A Genomic Blueprint of the Chicken Gut Microbiome.</title>
        <authorList>
            <person name="Gilroy R."/>
            <person name="Ravi A."/>
            <person name="Getino M."/>
            <person name="Pursley I."/>
            <person name="Horton D.L."/>
            <person name="Alikhan N.-F."/>
            <person name="Baker D."/>
            <person name="Gharbi K."/>
            <person name="Hall N."/>
            <person name="Watson M."/>
            <person name="Adriaenssens E.M."/>
            <person name="Foster-Nyarko E."/>
            <person name="Jarju S."/>
            <person name="Secka A."/>
            <person name="Antonio M."/>
            <person name="Oren A."/>
            <person name="Chaudhuri R."/>
            <person name="La Ragione R.M."/>
            <person name="Hildebrand F."/>
            <person name="Pallen M.J."/>
        </authorList>
    </citation>
    <scope>NUCLEOTIDE SEQUENCE [LARGE SCALE GENOMIC DNA]</scope>
    <source>
        <strain evidence="2 3">Sa1BUA13</strain>
    </source>
</reference>
<feature type="domain" description="CarD-like/TRCF RNAP-interacting" evidence="1">
    <location>
        <begin position="1"/>
        <end position="111"/>
    </location>
</feature>
<sequence length="171" mass="19896">MFTIGDHIIYSAHGLCRIDDIQDVTVSGVTKQYYKLHPLENTRVTISTPVDNEKVVMLKLLQKEEALEIIETFKQPGGEWTNHPNSRLKKYSEVINTGERMEIARVVNTLMRKKFETQLEKKTLYERDYKLLNNTQIILFKELARALGTSFEEINKQINDMIKEDEPLPVV</sequence>
<dbReference type="Gene3D" id="1.20.58.1290">
    <property type="entry name" value="CarD-like, C-terminal domain"/>
    <property type="match status" value="1"/>
</dbReference>
<name>A0ABR8WH29_9BACL</name>
<dbReference type="InterPro" id="IPR003711">
    <property type="entry name" value="CarD-like/TRCF_RID"/>
</dbReference>
<dbReference type="InterPro" id="IPR052531">
    <property type="entry name" value="CarD-like_regulator"/>
</dbReference>